<dbReference type="GO" id="GO:0005615">
    <property type="term" value="C:extracellular space"/>
    <property type="evidence" value="ECO:0007669"/>
    <property type="project" value="TreeGrafter"/>
</dbReference>
<dbReference type="InterPro" id="IPR000782">
    <property type="entry name" value="FAS1_domain"/>
</dbReference>
<dbReference type="AlphaFoldDB" id="A0A5B7X0H6"/>
<dbReference type="KEGG" id="afla:FHG64_06065"/>
<dbReference type="OrthoDB" id="9800666at2"/>
<dbReference type="Gene3D" id="2.30.180.10">
    <property type="entry name" value="FAS1 domain"/>
    <property type="match status" value="1"/>
</dbReference>
<feature type="region of interest" description="Disordered" evidence="1">
    <location>
        <begin position="29"/>
        <end position="53"/>
    </location>
</feature>
<organism evidence="3 4">
    <name type="scientific">Antarcticibacterium flavum</name>
    <dbReference type="NCBI Taxonomy" id="2058175"/>
    <lineage>
        <taxon>Bacteria</taxon>
        <taxon>Pseudomonadati</taxon>
        <taxon>Bacteroidota</taxon>
        <taxon>Flavobacteriia</taxon>
        <taxon>Flavobacteriales</taxon>
        <taxon>Flavobacteriaceae</taxon>
        <taxon>Antarcticibacterium</taxon>
    </lineage>
</organism>
<dbReference type="InterPro" id="IPR036378">
    <property type="entry name" value="FAS1_dom_sf"/>
</dbReference>
<gene>
    <name evidence="3" type="ORF">FHG64_06065</name>
</gene>
<dbReference type="PANTHER" id="PTHR10900:SF77">
    <property type="entry name" value="FI19380P1"/>
    <property type="match status" value="1"/>
</dbReference>
<dbReference type="PROSITE" id="PS50213">
    <property type="entry name" value="FAS1"/>
    <property type="match status" value="1"/>
</dbReference>
<protein>
    <submittedName>
        <fullName evidence="3">Fasciclin domain-containing protein</fullName>
    </submittedName>
</protein>
<dbReference type="RefSeq" id="WP_139065588.1">
    <property type="nucleotide sequence ID" value="NZ_CP040812.1"/>
</dbReference>
<dbReference type="Proteomes" id="UP000309016">
    <property type="component" value="Chromosome"/>
</dbReference>
<evidence type="ECO:0000256" key="1">
    <source>
        <dbReference type="SAM" id="MobiDB-lite"/>
    </source>
</evidence>
<dbReference type="InterPro" id="IPR050904">
    <property type="entry name" value="Adhesion/Biosynth-related"/>
</dbReference>
<dbReference type="FunFam" id="2.30.180.10:FF:000032">
    <property type="entry name" value="Fasciclin domain-containing protein, putative"/>
    <property type="match status" value="1"/>
</dbReference>
<accession>A0A5B7X0H6</accession>
<dbReference type="SMART" id="SM00554">
    <property type="entry name" value="FAS1"/>
    <property type="match status" value="1"/>
</dbReference>
<dbReference type="EMBL" id="CP040812">
    <property type="protein sequence ID" value="QCY69006.1"/>
    <property type="molecule type" value="Genomic_DNA"/>
</dbReference>
<dbReference type="PROSITE" id="PS51257">
    <property type="entry name" value="PROKAR_LIPOPROTEIN"/>
    <property type="match status" value="1"/>
</dbReference>
<feature type="compositionally biased region" description="Polar residues" evidence="1">
    <location>
        <begin position="29"/>
        <end position="47"/>
    </location>
</feature>
<keyword evidence="4" id="KW-1185">Reference proteome</keyword>
<dbReference type="SUPFAM" id="SSF82153">
    <property type="entry name" value="FAS1 domain"/>
    <property type="match status" value="1"/>
</dbReference>
<sequence length="197" mass="21294">MKTISSFFSILLILGVILLTGCKQSDTAEETTTAERQSTTESSSNKGQAFIEDEDSEPNALRIAIGSPDHSTLVAAVQAAGVENSLVNVGPLTVFAPTNEAFDKLPEGTVDELLKPENKGRLAYILKHHVAPSNYPIETLIKNVEKGRTLYMASGENVEVTREGDDIYVGGTKIVGTVRASNGWVHIIEEVILPKRE</sequence>
<evidence type="ECO:0000313" key="4">
    <source>
        <dbReference type="Proteomes" id="UP000309016"/>
    </source>
</evidence>
<feature type="domain" description="FAS1" evidence="2">
    <location>
        <begin position="57"/>
        <end position="192"/>
    </location>
</feature>
<evidence type="ECO:0000259" key="2">
    <source>
        <dbReference type="PROSITE" id="PS50213"/>
    </source>
</evidence>
<name>A0A5B7X0H6_9FLAO</name>
<dbReference type="PANTHER" id="PTHR10900">
    <property type="entry name" value="PERIOSTIN-RELATED"/>
    <property type="match status" value="1"/>
</dbReference>
<reference evidence="3 4" key="1">
    <citation type="submission" date="2019-06" db="EMBL/GenBank/DDBJ databases">
        <title>Complete genome sequence of Antarcticibacterium flavum KCTC 52984T from an Antarctic marine sediment.</title>
        <authorList>
            <person name="Lee Y.M."/>
            <person name="Shin S.C."/>
        </authorList>
    </citation>
    <scope>NUCLEOTIDE SEQUENCE [LARGE SCALE GENOMIC DNA]</scope>
    <source>
        <strain evidence="3 4">KCTC 52984</strain>
    </source>
</reference>
<proteinExistence type="predicted"/>
<evidence type="ECO:0000313" key="3">
    <source>
        <dbReference type="EMBL" id="QCY69006.1"/>
    </source>
</evidence>
<dbReference type="Pfam" id="PF02469">
    <property type="entry name" value="Fasciclin"/>
    <property type="match status" value="1"/>
</dbReference>